<feature type="transmembrane region" description="Helical" evidence="1">
    <location>
        <begin position="111"/>
        <end position="134"/>
    </location>
</feature>
<protein>
    <submittedName>
        <fullName evidence="2">Uncharacterized protein</fullName>
    </submittedName>
</protein>
<proteinExistence type="predicted"/>
<reference evidence="2" key="1">
    <citation type="submission" date="2021-01" db="EMBL/GenBank/DDBJ databases">
        <title>Whole genome shotgun sequence of Virgisporangium ochraceum NBRC 16418.</title>
        <authorList>
            <person name="Komaki H."/>
            <person name="Tamura T."/>
        </authorList>
    </citation>
    <scope>NUCLEOTIDE SEQUENCE</scope>
    <source>
        <strain evidence="2">NBRC 16418</strain>
    </source>
</reference>
<feature type="transmembrane region" description="Helical" evidence="1">
    <location>
        <begin position="45"/>
        <end position="62"/>
    </location>
</feature>
<name>A0A8J3ZSP5_9ACTN</name>
<sequence>MSYEEKGSWVYLIVVTGTCAAYVAMVLSRADGGPLTDVAYRSPMLWSMGVAMVLAIIVRILVEMVRPSETYRKDVRDRDIGRFGEYVGGSVLAIGMLVPFALTLLAADHFWIANAMYAAFAVASLVGAAARVVAYRRGMGAWMSRTG</sequence>
<accession>A0A8J3ZSP5</accession>
<dbReference type="AlphaFoldDB" id="A0A8J3ZSP5"/>
<dbReference type="EMBL" id="BOPH01000020">
    <property type="protein sequence ID" value="GIJ66771.1"/>
    <property type="molecule type" value="Genomic_DNA"/>
</dbReference>
<organism evidence="2 3">
    <name type="scientific">Virgisporangium ochraceum</name>
    <dbReference type="NCBI Taxonomy" id="65505"/>
    <lineage>
        <taxon>Bacteria</taxon>
        <taxon>Bacillati</taxon>
        <taxon>Actinomycetota</taxon>
        <taxon>Actinomycetes</taxon>
        <taxon>Micromonosporales</taxon>
        <taxon>Micromonosporaceae</taxon>
        <taxon>Virgisporangium</taxon>
    </lineage>
</organism>
<keyword evidence="1" id="KW-0812">Transmembrane</keyword>
<feature type="transmembrane region" description="Helical" evidence="1">
    <location>
        <begin position="83"/>
        <end position="105"/>
    </location>
</feature>
<evidence type="ECO:0000313" key="2">
    <source>
        <dbReference type="EMBL" id="GIJ66771.1"/>
    </source>
</evidence>
<feature type="transmembrane region" description="Helical" evidence="1">
    <location>
        <begin position="7"/>
        <end position="25"/>
    </location>
</feature>
<evidence type="ECO:0000313" key="3">
    <source>
        <dbReference type="Proteomes" id="UP000635606"/>
    </source>
</evidence>
<comment type="caution">
    <text evidence="2">The sequence shown here is derived from an EMBL/GenBank/DDBJ whole genome shotgun (WGS) entry which is preliminary data.</text>
</comment>
<keyword evidence="1" id="KW-1133">Transmembrane helix</keyword>
<keyword evidence="1" id="KW-0472">Membrane</keyword>
<gene>
    <name evidence="2" type="ORF">Voc01_016880</name>
</gene>
<dbReference type="Proteomes" id="UP000635606">
    <property type="component" value="Unassembled WGS sequence"/>
</dbReference>
<keyword evidence="3" id="KW-1185">Reference proteome</keyword>
<evidence type="ECO:0000256" key="1">
    <source>
        <dbReference type="SAM" id="Phobius"/>
    </source>
</evidence>